<evidence type="ECO:0000313" key="3">
    <source>
        <dbReference type="EMBL" id="KAK7901161.1"/>
    </source>
</evidence>
<proteinExistence type="predicted"/>
<dbReference type="InterPro" id="IPR010625">
    <property type="entry name" value="CHCH"/>
</dbReference>
<accession>A0AAW0NHN1</accession>
<comment type="caution">
    <text evidence="3">The sequence shown here is derived from an EMBL/GenBank/DDBJ whole genome shotgun (WGS) entry which is preliminary data.</text>
</comment>
<dbReference type="PANTHER" id="PTHR31278:SF2">
    <property type="entry name" value="SMALL RIBOSOMAL SUBUNIT PROTEIN MS37"/>
    <property type="match status" value="1"/>
</dbReference>
<dbReference type="InterPro" id="IPR033620">
    <property type="entry name" value="Ribosomal_mS37_met"/>
</dbReference>
<protein>
    <recommendedName>
        <fullName evidence="2">CHCH domain-containing protein</fullName>
    </recommendedName>
</protein>
<reference evidence="4" key="1">
    <citation type="submission" date="2024-04" db="EMBL/GenBank/DDBJ databases">
        <title>Salinicola lusitanus LLJ914,a marine bacterium isolated from the Okinawa Trough.</title>
        <authorList>
            <person name="Li J."/>
        </authorList>
    </citation>
    <scope>NUCLEOTIDE SEQUENCE [LARGE SCALE GENOMIC DNA]</scope>
</reference>
<dbReference type="AlphaFoldDB" id="A0AAW0NHN1"/>
<sequence length="121" mass="13422">MASQSVQIQDKVRRLLSRSNGKPVLRPNRPLSLKDSVANRKLNKGEATCVTEMSLMMACWKQNNFVDDLCSSEVQSFFSCVKAAQAALKTKTTAVGQDTGHLPPKQATTLLKRFPNLRTEI</sequence>
<dbReference type="InterPro" id="IPR009069">
    <property type="entry name" value="Cys_alpha_HP_mot_SF"/>
</dbReference>
<dbReference type="SUPFAM" id="SSF47072">
    <property type="entry name" value="Cysteine alpha-hairpin motif"/>
    <property type="match status" value="1"/>
</dbReference>
<gene>
    <name evidence="3" type="ORF">WMY93_017930</name>
</gene>
<dbReference type="GO" id="GO:0005654">
    <property type="term" value="C:nucleoplasm"/>
    <property type="evidence" value="ECO:0007669"/>
    <property type="project" value="TreeGrafter"/>
</dbReference>
<keyword evidence="1" id="KW-1015">Disulfide bond</keyword>
<name>A0AAW0NHN1_9GOBI</name>
<dbReference type="GO" id="GO:0032543">
    <property type="term" value="P:mitochondrial translation"/>
    <property type="evidence" value="ECO:0007669"/>
    <property type="project" value="InterPro"/>
</dbReference>
<dbReference type="EMBL" id="JBBPFD010000013">
    <property type="protein sequence ID" value="KAK7901161.1"/>
    <property type="molecule type" value="Genomic_DNA"/>
</dbReference>
<feature type="domain" description="CHCH" evidence="2">
    <location>
        <begin position="49"/>
        <end position="82"/>
    </location>
</feature>
<dbReference type="Pfam" id="PF06747">
    <property type="entry name" value="CHCH"/>
    <property type="match status" value="1"/>
</dbReference>
<evidence type="ECO:0000313" key="4">
    <source>
        <dbReference type="Proteomes" id="UP001460270"/>
    </source>
</evidence>
<dbReference type="PANTHER" id="PTHR31278">
    <property type="entry name" value="CHCHD1"/>
    <property type="match status" value="1"/>
</dbReference>
<dbReference type="GO" id="GO:0005761">
    <property type="term" value="C:mitochondrial ribosome"/>
    <property type="evidence" value="ECO:0007669"/>
    <property type="project" value="InterPro"/>
</dbReference>
<evidence type="ECO:0000259" key="2">
    <source>
        <dbReference type="Pfam" id="PF06747"/>
    </source>
</evidence>
<keyword evidence="4" id="KW-1185">Reference proteome</keyword>
<organism evidence="3 4">
    <name type="scientific">Mugilogobius chulae</name>
    <name type="common">yellowstripe goby</name>
    <dbReference type="NCBI Taxonomy" id="88201"/>
    <lineage>
        <taxon>Eukaryota</taxon>
        <taxon>Metazoa</taxon>
        <taxon>Chordata</taxon>
        <taxon>Craniata</taxon>
        <taxon>Vertebrata</taxon>
        <taxon>Euteleostomi</taxon>
        <taxon>Actinopterygii</taxon>
        <taxon>Neopterygii</taxon>
        <taxon>Teleostei</taxon>
        <taxon>Neoteleostei</taxon>
        <taxon>Acanthomorphata</taxon>
        <taxon>Gobiaria</taxon>
        <taxon>Gobiiformes</taxon>
        <taxon>Gobioidei</taxon>
        <taxon>Gobiidae</taxon>
        <taxon>Gobionellinae</taxon>
        <taxon>Mugilogobius</taxon>
    </lineage>
</organism>
<evidence type="ECO:0000256" key="1">
    <source>
        <dbReference type="ARBA" id="ARBA00023157"/>
    </source>
</evidence>
<dbReference type="GO" id="GO:0003723">
    <property type="term" value="F:RNA binding"/>
    <property type="evidence" value="ECO:0007669"/>
    <property type="project" value="TreeGrafter"/>
</dbReference>
<dbReference type="Proteomes" id="UP001460270">
    <property type="component" value="Unassembled WGS sequence"/>
</dbReference>